<dbReference type="GO" id="GO:0005506">
    <property type="term" value="F:iron ion binding"/>
    <property type="evidence" value="ECO:0007669"/>
    <property type="project" value="InterPro"/>
</dbReference>
<dbReference type="RefSeq" id="WP_062900798.1">
    <property type="nucleotide sequence ID" value="NZ_CP013342.1"/>
</dbReference>
<evidence type="ECO:0008006" key="5">
    <source>
        <dbReference type="Google" id="ProtNLM"/>
    </source>
</evidence>
<dbReference type="Pfam" id="PF00067">
    <property type="entry name" value="p450"/>
    <property type="match status" value="1"/>
</dbReference>
<keyword evidence="2" id="KW-0408">Iron</keyword>
<reference evidence="3 4" key="2">
    <citation type="journal article" date="2016" name="Genome Announc.">
        <title>Complete Genome Sequence of Sphingopyxis terrae Strain 203-1 (NBRC 111660), a Polyethylene Glycol Degrader.</title>
        <authorList>
            <person name="Ohtsubo Y."/>
            <person name="Nonoyama S."/>
            <person name="Nagata Y."/>
            <person name="Numata M."/>
            <person name="Tsuchikane K."/>
            <person name="Hosoyama A."/>
            <person name="Yamazoe A."/>
            <person name="Tsuda M."/>
            <person name="Fujita N."/>
            <person name="Kawai F."/>
        </authorList>
    </citation>
    <scope>NUCLEOTIDE SEQUENCE [LARGE SCALE GENOMIC DNA]</scope>
    <source>
        <strain evidence="3 4">203-1</strain>
    </source>
</reference>
<keyword evidence="2" id="KW-0479">Metal-binding</keyword>
<dbReference type="GO" id="GO:0036199">
    <property type="term" value="F:cholest-4-en-3-one 26-monooxygenase activity"/>
    <property type="evidence" value="ECO:0007669"/>
    <property type="project" value="TreeGrafter"/>
</dbReference>
<gene>
    <name evidence="3" type="ORF">AOA14_03645</name>
</gene>
<keyword evidence="2" id="KW-0503">Monooxygenase</keyword>
<dbReference type="SUPFAM" id="SSF48264">
    <property type="entry name" value="Cytochrome P450"/>
    <property type="match status" value="1"/>
</dbReference>
<dbReference type="GO" id="GO:0006707">
    <property type="term" value="P:cholesterol catabolic process"/>
    <property type="evidence" value="ECO:0007669"/>
    <property type="project" value="TreeGrafter"/>
</dbReference>
<proteinExistence type="inferred from homology"/>
<dbReference type="PANTHER" id="PTHR46696:SF4">
    <property type="entry name" value="BIOTIN BIOSYNTHESIS CYTOCHROME P450"/>
    <property type="match status" value="1"/>
</dbReference>
<dbReference type="InterPro" id="IPR036396">
    <property type="entry name" value="Cyt_P450_sf"/>
</dbReference>
<dbReference type="PANTHER" id="PTHR46696">
    <property type="entry name" value="P450, PUTATIVE (EUROFUNG)-RELATED"/>
    <property type="match status" value="1"/>
</dbReference>
<dbReference type="STRING" id="1219058.AOA14_03645"/>
<dbReference type="InterPro" id="IPR002397">
    <property type="entry name" value="Cyt_P450_B"/>
</dbReference>
<keyword evidence="2" id="KW-0560">Oxidoreductase</keyword>
<dbReference type="Gene3D" id="1.10.630.10">
    <property type="entry name" value="Cytochrome P450"/>
    <property type="match status" value="1"/>
</dbReference>
<dbReference type="PRINTS" id="PR00359">
    <property type="entry name" value="BP450"/>
</dbReference>
<dbReference type="InterPro" id="IPR001128">
    <property type="entry name" value="Cyt_P450"/>
</dbReference>
<evidence type="ECO:0000313" key="4">
    <source>
        <dbReference type="Proteomes" id="UP000076234"/>
    </source>
</evidence>
<dbReference type="Proteomes" id="UP000076234">
    <property type="component" value="Chromosome"/>
</dbReference>
<dbReference type="EMBL" id="CP013342">
    <property type="protein sequence ID" value="AMU93699.1"/>
    <property type="molecule type" value="Genomic_DNA"/>
</dbReference>
<reference evidence="4" key="1">
    <citation type="submission" date="2015-11" db="EMBL/GenBank/DDBJ databases">
        <title>Complete genome sequence of a polyethylene glycol-degrading strain Sphingopyxis terrae strain 203-1 (NBRC 15098).</title>
        <authorList>
            <person name="Yoshiyuki O."/>
            <person name="Shouta N."/>
            <person name="Nagata Y."/>
            <person name="Numata M."/>
            <person name="Tsuchikane K."/>
            <person name="Hosoyama A."/>
            <person name="Yamazoe A."/>
            <person name="Tsuda M."/>
            <person name="Fujita N."/>
            <person name="Kawai F."/>
        </authorList>
    </citation>
    <scope>NUCLEOTIDE SEQUENCE [LARGE SCALE GENOMIC DNA]</scope>
    <source>
        <strain evidence="4">203-1</strain>
    </source>
</reference>
<evidence type="ECO:0000256" key="2">
    <source>
        <dbReference type="RuleBase" id="RU000461"/>
    </source>
</evidence>
<protein>
    <recommendedName>
        <fullName evidence="5">Cytochrome P450</fullName>
    </recommendedName>
</protein>
<organism evidence="3 4">
    <name type="scientific">Sphingopyxis terrae subsp. terrae NBRC 15098</name>
    <dbReference type="NCBI Taxonomy" id="1219058"/>
    <lineage>
        <taxon>Bacteria</taxon>
        <taxon>Pseudomonadati</taxon>
        <taxon>Pseudomonadota</taxon>
        <taxon>Alphaproteobacteria</taxon>
        <taxon>Sphingomonadales</taxon>
        <taxon>Sphingomonadaceae</taxon>
        <taxon>Sphingopyxis</taxon>
    </lineage>
</organism>
<dbReference type="AlphaFoldDB" id="A0A142VVE3"/>
<comment type="similarity">
    <text evidence="1 2">Belongs to the cytochrome P450 family.</text>
</comment>
<sequence>MSPVDLLDIAPFQSSREHELFRGLRGREGLAFNQEPDGPGFWSLVRYADISAAAREGQLFISGQGTQIKDRRAEGHGAPSVHNSDGTLHSRLRSIVMPGLSRSVVERRTEAFARIAEELVLAAPHGEAFDFVDRIAVRLPMLVIADMLGVPPEEAPALVDSANLMSDVNASDAEQAGARQHLFDYFRDLGALKRRQPADDLATLLVEADFPEGEEPQQLLDAYFMLLTIAGNETTRFLVTGGLAQLVRQGDYPLLRDHGELLPTATEEMCRFVSPVTHMRRTASADTVIAGQAIAKGDKVVLWFASGNHDEKMFREAGRLVLDRKPNPHMGFGIGPHFCLGAHLARLETRLLFEALGRHIETIELVGDPERLPSNWFTGWSAMKVRWQ</sequence>
<dbReference type="InterPro" id="IPR017972">
    <property type="entry name" value="Cyt_P450_CS"/>
</dbReference>
<dbReference type="PROSITE" id="PS00086">
    <property type="entry name" value="CYTOCHROME_P450"/>
    <property type="match status" value="1"/>
</dbReference>
<dbReference type="GO" id="GO:0008395">
    <property type="term" value="F:steroid hydroxylase activity"/>
    <property type="evidence" value="ECO:0007669"/>
    <property type="project" value="TreeGrafter"/>
</dbReference>
<keyword evidence="2" id="KW-0349">Heme</keyword>
<evidence type="ECO:0000313" key="3">
    <source>
        <dbReference type="EMBL" id="AMU93699.1"/>
    </source>
</evidence>
<name>A0A142VVE3_9SPHN</name>
<accession>A0A142VVE3</accession>
<dbReference type="KEGG" id="ster:AOA14_03645"/>
<dbReference type="GO" id="GO:0020037">
    <property type="term" value="F:heme binding"/>
    <property type="evidence" value="ECO:0007669"/>
    <property type="project" value="InterPro"/>
</dbReference>
<evidence type="ECO:0000256" key="1">
    <source>
        <dbReference type="ARBA" id="ARBA00010617"/>
    </source>
</evidence>